<accession>A0ABX0GAG0</accession>
<dbReference type="SUPFAM" id="SSF54292">
    <property type="entry name" value="2Fe-2S ferredoxin-like"/>
    <property type="match status" value="1"/>
</dbReference>
<evidence type="ECO:0000259" key="7">
    <source>
        <dbReference type="PROSITE" id="PS51085"/>
    </source>
</evidence>
<dbReference type="PRINTS" id="PR00355">
    <property type="entry name" value="ADRENODOXIN"/>
</dbReference>
<dbReference type="InterPro" id="IPR018298">
    <property type="entry name" value="Adrenodoxin_Fe-S_BS"/>
</dbReference>
<keyword evidence="2" id="KW-0001">2Fe-2S</keyword>
<keyword evidence="5" id="KW-0411">Iron-sulfur</keyword>
<feature type="domain" description="2Fe-2S ferredoxin-type" evidence="7">
    <location>
        <begin position="11"/>
        <end position="114"/>
    </location>
</feature>
<keyword evidence="4" id="KW-0408">Iron</keyword>
<dbReference type="Gene3D" id="3.10.20.30">
    <property type="match status" value="1"/>
</dbReference>
<dbReference type="PANTHER" id="PTHR23426:SF65">
    <property type="entry name" value="FERREDOXIN-2, MITOCHONDRIAL"/>
    <property type="match status" value="1"/>
</dbReference>
<dbReference type="InterPro" id="IPR036010">
    <property type="entry name" value="2Fe-2S_ferredoxin-like_sf"/>
</dbReference>
<dbReference type="InterPro" id="IPR012675">
    <property type="entry name" value="Beta-grasp_dom_sf"/>
</dbReference>
<dbReference type="Proteomes" id="UP001515660">
    <property type="component" value="Unassembled WGS sequence"/>
</dbReference>
<reference evidence="8 9" key="1">
    <citation type="journal article" date="2022" name="Microorganisms">
        <title>Genome Sequence and Characterization of a Xanthorhodopsin-Containing, Aerobic Anoxygenic Phototrophic Rhodobacter Species, Isolated from Mesophilic Conditions at Yellowstone National Park.</title>
        <authorList>
            <person name="Kyndt J.A."/>
            <person name="Robertson S."/>
            <person name="Shoffstall I.B."/>
            <person name="Ramaley R.F."/>
            <person name="Meyer T.E."/>
        </authorList>
    </citation>
    <scope>NUCLEOTIDE SEQUENCE [LARGE SCALE GENOMIC DNA]</scope>
    <source>
        <strain evidence="8 9">M37P</strain>
    </source>
</reference>
<evidence type="ECO:0000256" key="2">
    <source>
        <dbReference type="ARBA" id="ARBA00022714"/>
    </source>
</evidence>
<comment type="similarity">
    <text evidence="1">Belongs to the adrenodoxin/putidaredoxin family.</text>
</comment>
<proteinExistence type="inferred from homology"/>
<keyword evidence="9" id="KW-1185">Reference proteome</keyword>
<evidence type="ECO:0000256" key="6">
    <source>
        <dbReference type="ARBA" id="ARBA00034078"/>
    </source>
</evidence>
<evidence type="ECO:0000313" key="9">
    <source>
        <dbReference type="Proteomes" id="UP001515660"/>
    </source>
</evidence>
<evidence type="ECO:0000256" key="4">
    <source>
        <dbReference type="ARBA" id="ARBA00023004"/>
    </source>
</evidence>
<keyword evidence="3" id="KW-0479">Metal-binding</keyword>
<dbReference type="PROSITE" id="PS00814">
    <property type="entry name" value="ADX"/>
    <property type="match status" value="1"/>
</dbReference>
<dbReference type="EMBL" id="JAANHS010000013">
    <property type="protein sequence ID" value="NHB77932.1"/>
    <property type="molecule type" value="Genomic_DNA"/>
</dbReference>
<sequence>MSEGPPMTLTRKATWKLADGRAITLDVPEGQSLMEAATRHGVPGIIGECGGSMSCATCHVVVAPDWAERAGTPSAFEEDMLDITEAGRQPTSRLSCQIRMTAALDGIVLSVPEA</sequence>
<dbReference type="CDD" id="cd00207">
    <property type="entry name" value="fer2"/>
    <property type="match status" value="1"/>
</dbReference>
<organism evidence="8 9">
    <name type="scientific">Rhodobacter calidifons</name>
    <dbReference type="NCBI Taxonomy" id="2715277"/>
    <lineage>
        <taxon>Bacteria</taxon>
        <taxon>Pseudomonadati</taxon>
        <taxon>Pseudomonadota</taxon>
        <taxon>Alphaproteobacteria</taxon>
        <taxon>Rhodobacterales</taxon>
        <taxon>Rhodobacter group</taxon>
        <taxon>Rhodobacter</taxon>
    </lineage>
</organism>
<comment type="cofactor">
    <cofactor evidence="6">
        <name>[2Fe-2S] cluster</name>
        <dbReference type="ChEBI" id="CHEBI:190135"/>
    </cofactor>
</comment>
<dbReference type="InterPro" id="IPR001055">
    <property type="entry name" value="Adrenodoxin-like"/>
</dbReference>
<dbReference type="InterPro" id="IPR001041">
    <property type="entry name" value="2Fe-2S_ferredoxin-type"/>
</dbReference>
<comment type="caution">
    <text evidence="8">The sequence shown here is derived from an EMBL/GenBank/DDBJ whole genome shotgun (WGS) entry which is preliminary data.</text>
</comment>
<evidence type="ECO:0000256" key="3">
    <source>
        <dbReference type="ARBA" id="ARBA00022723"/>
    </source>
</evidence>
<evidence type="ECO:0000256" key="1">
    <source>
        <dbReference type="ARBA" id="ARBA00010914"/>
    </source>
</evidence>
<dbReference type="PROSITE" id="PS51085">
    <property type="entry name" value="2FE2S_FER_2"/>
    <property type="match status" value="1"/>
</dbReference>
<name>A0ABX0GAG0_9RHOB</name>
<gene>
    <name evidence="8" type="ORF">G8O29_14515</name>
</gene>
<protein>
    <submittedName>
        <fullName evidence="8">2Fe-2S iron-sulfur cluster binding domain-containing protein</fullName>
    </submittedName>
</protein>
<dbReference type="PANTHER" id="PTHR23426">
    <property type="entry name" value="FERREDOXIN/ADRENODOXIN"/>
    <property type="match status" value="1"/>
</dbReference>
<evidence type="ECO:0000313" key="8">
    <source>
        <dbReference type="EMBL" id="NHB77932.1"/>
    </source>
</evidence>
<dbReference type="Pfam" id="PF00111">
    <property type="entry name" value="Fer2"/>
    <property type="match status" value="1"/>
</dbReference>
<evidence type="ECO:0000256" key="5">
    <source>
        <dbReference type="ARBA" id="ARBA00023014"/>
    </source>
</evidence>